<accession>A0ACB9IQA2</accession>
<protein>
    <submittedName>
        <fullName evidence="1">Uncharacterized protein</fullName>
    </submittedName>
</protein>
<reference evidence="2" key="1">
    <citation type="journal article" date="2022" name="Mol. Ecol. Resour.">
        <title>The genomes of chicory, endive, great burdock and yacon provide insights into Asteraceae palaeo-polyploidization history and plant inulin production.</title>
        <authorList>
            <person name="Fan W."/>
            <person name="Wang S."/>
            <person name="Wang H."/>
            <person name="Wang A."/>
            <person name="Jiang F."/>
            <person name="Liu H."/>
            <person name="Zhao H."/>
            <person name="Xu D."/>
            <person name="Zhang Y."/>
        </authorList>
    </citation>
    <scope>NUCLEOTIDE SEQUENCE [LARGE SCALE GENOMIC DNA]</scope>
    <source>
        <strain evidence="2">cv. Yunnan</strain>
    </source>
</reference>
<comment type="caution">
    <text evidence="1">The sequence shown here is derived from an EMBL/GenBank/DDBJ whole genome shotgun (WGS) entry which is preliminary data.</text>
</comment>
<keyword evidence="2" id="KW-1185">Reference proteome</keyword>
<gene>
    <name evidence="1" type="ORF">L1987_19611</name>
</gene>
<dbReference type="Proteomes" id="UP001056120">
    <property type="component" value="Linkage Group LG07"/>
</dbReference>
<proteinExistence type="predicted"/>
<evidence type="ECO:0000313" key="1">
    <source>
        <dbReference type="EMBL" id="KAI3810006.1"/>
    </source>
</evidence>
<organism evidence="1 2">
    <name type="scientific">Smallanthus sonchifolius</name>
    <dbReference type="NCBI Taxonomy" id="185202"/>
    <lineage>
        <taxon>Eukaryota</taxon>
        <taxon>Viridiplantae</taxon>
        <taxon>Streptophyta</taxon>
        <taxon>Embryophyta</taxon>
        <taxon>Tracheophyta</taxon>
        <taxon>Spermatophyta</taxon>
        <taxon>Magnoliopsida</taxon>
        <taxon>eudicotyledons</taxon>
        <taxon>Gunneridae</taxon>
        <taxon>Pentapetalae</taxon>
        <taxon>asterids</taxon>
        <taxon>campanulids</taxon>
        <taxon>Asterales</taxon>
        <taxon>Asteraceae</taxon>
        <taxon>Asteroideae</taxon>
        <taxon>Heliantheae alliance</taxon>
        <taxon>Millerieae</taxon>
        <taxon>Smallanthus</taxon>
    </lineage>
</organism>
<dbReference type="EMBL" id="CM042024">
    <property type="protein sequence ID" value="KAI3810006.1"/>
    <property type="molecule type" value="Genomic_DNA"/>
</dbReference>
<reference evidence="1 2" key="2">
    <citation type="journal article" date="2022" name="Mol. Ecol. Resour.">
        <title>The genomes of chicory, endive, great burdock and yacon provide insights into Asteraceae paleo-polyploidization history and plant inulin production.</title>
        <authorList>
            <person name="Fan W."/>
            <person name="Wang S."/>
            <person name="Wang H."/>
            <person name="Wang A."/>
            <person name="Jiang F."/>
            <person name="Liu H."/>
            <person name="Zhao H."/>
            <person name="Xu D."/>
            <person name="Zhang Y."/>
        </authorList>
    </citation>
    <scope>NUCLEOTIDE SEQUENCE [LARGE SCALE GENOMIC DNA]</scope>
    <source>
        <strain evidence="2">cv. Yunnan</strain>
        <tissue evidence="1">Leaves</tissue>
    </source>
</reference>
<name>A0ACB9IQA2_9ASTR</name>
<evidence type="ECO:0000313" key="2">
    <source>
        <dbReference type="Proteomes" id="UP001056120"/>
    </source>
</evidence>
<sequence length="71" mass="8034">MYRGKNVTWFVTVKNDSSSSLVIMRFVLVDLMILDLIVIDTCLDQHFNPKKTTSTWVSMLGDGEPLAVVDE</sequence>